<gene>
    <name evidence="9" type="ORF">PFL1_05005</name>
</gene>
<evidence type="ECO:0000313" key="10">
    <source>
        <dbReference type="Proteomes" id="UP000053664"/>
    </source>
</evidence>
<dbReference type="GO" id="GO:0006629">
    <property type="term" value="P:lipid metabolic process"/>
    <property type="evidence" value="ECO:0007669"/>
    <property type="project" value="UniProtKB-KW"/>
</dbReference>
<evidence type="ECO:0008006" key="11">
    <source>
        <dbReference type="Google" id="ProtNLM"/>
    </source>
</evidence>
<evidence type="ECO:0000256" key="1">
    <source>
        <dbReference type="ARBA" id="ARBA00022679"/>
    </source>
</evidence>
<name>A0A061H3Q4_9BASI</name>
<dbReference type="HOGENOM" id="CLU_048121_2_0_1"/>
<keyword evidence="3 8" id="KW-1133">Transmembrane helix</keyword>
<dbReference type="EMBL" id="KE361639">
    <property type="protein sequence ID" value="EPQ27467.1"/>
    <property type="molecule type" value="Genomic_DNA"/>
</dbReference>
<dbReference type="GeneID" id="19319104"/>
<evidence type="ECO:0000313" key="9">
    <source>
        <dbReference type="EMBL" id="EPQ27467.1"/>
    </source>
</evidence>
<proteinExistence type="predicted"/>
<dbReference type="PANTHER" id="PTHR23063:SF60">
    <property type="entry name" value="LYSOPHOSPHATIDIC ACID:OLEOYL-COA ACYLTRANSFERASE 1"/>
    <property type="match status" value="1"/>
</dbReference>
<feature type="transmembrane region" description="Helical" evidence="8">
    <location>
        <begin position="66"/>
        <end position="86"/>
    </location>
</feature>
<feature type="transmembrane region" description="Helical" evidence="8">
    <location>
        <begin position="33"/>
        <end position="60"/>
    </location>
</feature>
<dbReference type="GO" id="GO:0016746">
    <property type="term" value="F:acyltransferase activity"/>
    <property type="evidence" value="ECO:0007669"/>
    <property type="project" value="UniProtKB-KW"/>
</dbReference>
<evidence type="ECO:0000256" key="3">
    <source>
        <dbReference type="ARBA" id="ARBA00022989"/>
    </source>
</evidence>
<organism evidence="9 10">
    <name type="scientific">Pseudozyma flocculosa PF-1</name>
    <dbReference type="NCBI Taxonomy" id="1277687"/>
    <lineage>
        <taxon>Eukaryota</taxon>
        <taxon>Fungi</taxon>
        <taxon>Dikarya</taxon>
        <taxon>Basidiomycota</taxon>
        <taxon>Ustilaginomycotina</taxon>
        <taxon>Ustilaginomycetes</taxon>
        <taxon>Ustilaginales</taxon>
        <taxon>Ustilaginaceae</taxon>
        <taxon>Pseudozyma</taxon>
    </lineage>
</organism>
<dbReference type="OrthoDB" id="272512at2759"/>
<reference evidence="9 10" key="1">
    <citation type="journal article" date="2013" name="Plant Cell">
        <title>The transition from a phytopathogenic smut ancestor to an anamorphic biocontrol agent deciphered by comparative whole-genome analysis.</title>
        <authorList>
            <person name="Lefebvre F."/>
            <person name="Joly D.L."/>
            <person name="Labbe C."/>
            <person name="Teichmann B."/>
            <person name="Linning R."/>
            <person name="Belzile F."/>
            <person name="Bakkeren G."/>
            <person name="Belanger R.R."/>
        </authorList>
    </citation>
    <scope>NUCLEOTIDE SEQUENCE [LARGE SCALE GENOMIC DNA]</scope>
    <source>
        <strain evidence="9 10">PF-1</strain>
    </source>
</reference>
<evidence type="ECO:0000256" key="2">
    <source>
        <dbReference type="ARBA" id="ARBA00022692"/>
    </source>
</evidence>
<sequence>MAEKFSRFRDAGTGIQVFLNPVPPASSASSFSYVLLPFSLVFGALRSLLIALFAGIWALANLGAPLGRGNAFFARAILALFGFYSIREEKISLRSRGRATSASSSIVFAPGKGDIIVANSTSWTDLLYLAARFAPVFVLPIVSASSRPPSGASSSATSTPGGATTPRRGTPKKNAMSANTRIETPGAEQATTEIRDVKGFRRAGLWEMIRRTGYTPLVEGSKDAGTPLRLDQIAESAEAPVVVFPELVTSNNRGLLRFSTVFPASWRLVYRRSGALQIGAGQSNLYLLSFKHDPPSNLLSTTTLSVPTHLGPASSGSADETGWNPLRHMWSLVCTLPVPRALTVRLLDPSESPTGRQYVADPASVNVDVLDPLADACAGLVANLSRLRRTNLGWEDKEAFLALMRSRR</sequence>
<evidence type="ECO:0000256" key="7">
    <source>
        <dbReference type="SAM" id="MobiDB-lite"/>
    </source>
</evidence>
<dbReference type="eggNOG" id="ENOG502S38G">
    <property type="taxonomic scope" value="Eukaryota"/>
</dbReference>
<feature type="region of interest" description="Disordered" evidence="7">
    <location>
        <begin position="145"/>
        <end position="189"/>
    </location>
</feature>
<accession>A0A061H3Q4</accession>
<evidence type="ECO:0000256" key="8">
    <source>
        <dbReference type="SAM" id="Phobius"/>
    </source>
</evidence>
<keyword evidence="2 8" id="KW-0812">Transmembrane</keyword>
<dbReference type="AlphaFoldDB" id="A0A061H3Q4"/>
<dbReference type="RefSeq" id="XP_007880725.1">
    <property type="nucleotide sequence ID" value="XM_007882534.1"/>
</dbReference>
<keyword evidence="5 8" id="KW-0472">Membrane</keyword>
<evidence type="ECO:0000256" key="6">
    <source>
        <dbReference type="ARBA" id="ARBA00023315"/>
    </source>
</evidence>
<dbReference type="PANTHER" id="PTHR23063">
    <property type="entry name" value="PHOSPHOLIPID ACYLTRANSFERASE"/>
    <property type="match status" value="1"/>
</dbReference>
<feature type="compositionally biased region" description="Low complexity" evidence="7">
    <location>
        <begin position="145"/>
        <end position="168"/>
    </location>
</feature>
<protein>
    <recommendedName>
        <fullName evidence="11">Phospholipid/glycerol acyltransferase domain-containing protein</fullName>
    </recommendedName>
</protein>
<keyword evidence="1" id="KW-0808">Transferase</keyword>
<evidence type="ECO:0000256" key="5">
    <source>
        <dbReference type="ARBA" id="ARBA00023136"/>
    </source>
</evidence>
<dbReference type="KEGG" id="pfp:PFL1_05005"/>
<dbReference type="Proteomes" id="UP000053664">
    <property type="component" value="Unassembled WGS sequence"/>
</dbReference>
<evidence type="ECO:0000256" key="4">
    <source>
        <dbReference type="ARBA" id="ARBA00023098"/>
    </source>
</evidence>
<keyword evidence="6" id="KW-0012">Acyltransferase</keyword>
<keyword evidence="4" id="KW-0443">Lipid metabolism</keyword>